<dbReference type="Pfam" id="PF00578">
    <property type="entry name" value="AhpC-TSA"/>
    <property type="match status" value="1"/>
</dbReference>
<comment type="catalytic activity">
    <reaction evidence="12">
        <text>a hydroperoxide + [thioredoxin]-dithiol = an alcohol + [thioredoxin]-disulfide + H2O</text>
        <dbReference type="Rhea" id="RHEA:62620"/>
        <dbReference type="Rhea" id="RHEA-COMP:10698"/>
        <dbReference type="Rhea" id="RHEA-COMP:10700"/>
        <dbReference type="ChEBI" id="CHEBI:15377"/>
        <dbReference type="ChEBI" id="CHEBI:29950"/>
        <dbReference type="ChEBI" id="CHEBI:30879"/>
        <dbReference type="ChEBI" id="CHEBI:35924"/>
        <dbReference type="ChEBI" id="CHEBI:50058"/>
        <dbReference type="EC" id="1.11.1.24"/>
    </reaction>
</comment>
<evidence type="ECO:0000256" key="4">
    <source>
        <dbReference type="ARBA" id="ARBA00022559"/>
    </source>
</evidence>
<dbReference type="EMBL" id="JAVDBT010000003">
    <property type="protein sequence ID" value="MDQ2065388.1"/>
    <property type="molecule type" value="Genomic_DNA"/>
</dbReference>
<feature type="domain" description="Thioredoxin" evidence="13">
    <location>
        <begin position="8"/>
        <end position="159"/>
    </location>
</feature>
<keyword evidence="7" id="KW-1015">Disulfide bond</keyword>
<evidence type="ECO:0000256" key="7">
    <source>
        <dbReference type="ARBA" id="ARBA00023157"/>
    </source>
</evidence>
<protein>
    <recommendedName>
        <fullName evidence="3">thioredoxin-dependent peroxiredoxin</fullName>
        <ecNumber evidence="3">1.11.1.24</ecNumber>
    </recommendedName>
    <alternativeName>
        <fullName evidence="9">Thioredoxin peroxidase</fullName>
    </alternativeName>
    <alternativeName>
        <fullName evidence="11">Thioredoxin-dependent peroxiredoxin Bcp</fullName>
    </alternativeName>
</protein>
<dbReference type="Gene3D" id="3.40.30.10">
    <property type="entry name" value="Glutaredoxin"/>
    <property type="match status" value="1"/>
</dbReference>
<dbReference type="PIRSF" id="PIRSF000239">
    <property type="entry name" value="AHPC"/>
    <property type="match status" value="1"/>
</dbReference>
<keyword evidence="4 14" id="KW-0575">Peroxidase</keyword>
<evidence type="ECO:0000313" key="15">
    <source>
        <dbReference type="Proteomes" id="UP001239680"/>
    </source>
</evidence>
<dbReference type="InterPro" id="IPR013766">
    <property type="entry name" value="Thioredoxin_domain"/>
</dbReference>
<dbReference type="InterPro" id="IPR036249">
    <property type="entry name" value="Thioredoxin-like_sf"/>
</dbReference>
<evidence type="ECO:0000256" key="2">
    <source>
        <dbReference type="ARBA" id="ARBA00011245"/>
    </source>
</evidence>
<evidence type="ECO:0000313" key="14">
    <source>
        <dbReference type="EMBL" id="MDQ2065388.1"/>
    </source>
</evidence>
<sequence length="159" mass="16881">MPMQTVTLRPGDSAPDFTLPCNGGTSVTLSALRPAKVVLFFYPKDNTPGCTLEAQGFSAALAAFEAAGTKLIGISRDSVASHDKFCAKHDLRLMLGSDAEGLVSEAYGTWAEKKLYGRAFMGMVRSTFLIDADGKIAQIWSPVKVKGHVEAVLAATEAL</sequence>
<evidence type="ECO:0000256" key="9">
    <source>
        <dbReference type="ARBA" id="ARBA00032824"/>
    </source>
</evidence>
<evidence type="ECO:0000256" key="1">
    <source>
        <dbReference type="ARBA" id="ARBA00003330"/>
    </source>
</evidence>
<gene>
    <name evidence="14" type="ORF">Q9295_03305</name>
</gene>
<keyword evidence="15" id="KW-1185">Reference proteome</keyword>
<comment type="subunit">
    <text evidence="2">Monomer.</text>
</comment>
<keyword evidence="5" id="KW-0049">Antioxidant</keyword>
<evidence type="ECO:0000256" key="12">
    <source>
        <dbReference type="ARBA" id="ARBA00049091"/>
    </source>
</evidence>
<evidence type="ECO:0000256" key="5">
    <source>
        <dbReference type="ARBA" id="ARBA00022862"/>
    </source>
</evidence>
<dbReference type="PROSITE" id="PS51352">
    <property type="entry name" value="THIOREDOXIN_2"/>
    <property type="match status" value="1"/>
</dbReference>
<proteinExistence type="inferred from homology"/>
<evidence type="ECO:0000256" key="10">
    <source>
        <dbReference type="ARBA" id="ARBA00038489"/>
    </source>
</evidence>
<dbReference type="InterPro" id="IPR000866">
    <property type="entry name" value="AhpC/TSA"/>
</dbReference>
<dbReference type="GO" id="GO:0140824">
    <property type="term" value="F:thioredoxin-dependent peroxiredoxin activity"/>
    <property type="evidence" value="ECO:0007669"/>
    <property type="project" value="UniProtKB-EC"/>
</dbReference>
<dbReference type="EC" id="1.11.1.24" evidence="3"/>
<dbReference type="InterPro" id="IPR024706">
    <property type="entry name" value="Peroxiredoxin_AhpC-typ"/>
</dbReference>
<dbReference type="PANTHER" id="PTHR42801:SF4">
    <property type="entry name" value="AHPC_TSA FAMILY PROTEIN"/>
    <property type="match status" value="1"/>
</dbReference>
<evidence type="ECO:0000256" key="6">
    <source>
        <dbReference type="ARBA" id="ARBA00023002"/>
    </source>
</evidence>
<comment type="caution">
    <text evidence="14">The sequence shown here is derived from an EMBL/GenBank/DDBJ whole genome shotgun (WGS) entry which is preliminary data.</text>
</comment>
<dbReference type="CDD" id="cd03017">
    <property type="entry name" value="PRX_BCP"/>
    <property type="match status" value="1"/>
</dbReference>
<reference evidence="14 15" key="1">
    <citation type="submission" date="2023-08" db="EMBL/GenBank/DDBJ databases">
        <title>Characterization of two Paracoccaceae strains isolated from Phycosphere and proposal of Xinfangfangia lacusdiani sp. nov.</title>
        <authorList>
            <person name="Deng Y."/>
            <person name="Zhang Y.Q."/>
        </authorList>
    </citation>
    <scope>NUCLEOTIDE SEQUENCE [LARGE SCALE GENOMIC DNA]</scope>
    <source>
        <strain evidence="14 15">CPCC 101601</strain>
    </source>
</reference>
<dbReference type="SUPFAM" id="SSF52833">
    <property type="entry name" value="Thioredoxin-like"/>
    <property type="match status" value="1"/>
</dbReference>
<dbReference type="PANTHER" id="PTHR42801">
    <property type="entry name" value="THIOREDOXIN-DEPENDENT PEROXIDE REDUCTASE"/>
    <property type="match status" value="1"/>
</dbReference>
<evidence type="ECO:0000256" key="3">
    <source>
        <dbReference type="ARBA" id="ARBA00013017"/>
    </source>
</evidence>
<keyword evidence="6 14" id="KW-0560">Oxidoreductase</keyword>
<accession>A0ABU0VUL1</accession>
<evidence type="ECO:0000256" key="11">
    <source>
        <dbReference type="ARBA" id="ARBA00042639"/>
    </source>
</evidence>
<keyword evidence="8" id="KW-0676">Redox-active center</keyword>
<dbReference type="Proteomes" id="UP001239680">
    <property type="component" value="Unassembled WGS sequence"/>
</dbReference>
<comment type="function">
    <text evidence="1">Thiol-specific peroxidase that catalyzes the reduction of hydrogen peroxide and organic hydroperoxides to water and alcohols, respectively. Plays a role in cell protection against oxidative stress by detoxifying peroxides and as sensor of hydrogen peroxide-mediated signaling events.</text>
</comment>
<evidence type="ECO:0000256" key="8">
    <source>
        <dbReference type="ARBA" id="ARBA00023284"/>
    </source>
</evidence>
<organism evidence="14 15">
    <name type="scientific">Pseudogemmobacter lacusdianii</name>
    <dbReference type="NCBI Taxonomy" id="3069608"/>
    <lineage>
        <taxon>Bacteria</taxon>
        <taxon>Pseudomonadati</taxon>
        <taxon>Pseudomonadota</taxon>
        <taxon>Alphaproteobacteria</taxon>
        <taxon>Rhodobacterales</taxon>
        <taxon>Paracoccaceae</taxon>
        <taxon>Pseudogemmobacter</taxon>
    </lineage>
</organism>
<name>A0ABU0VUL1_9RHOB</name>
<comment type="similarity">
    <text evidence="10">Belongs to the peroxiredoxin family. BCP/PrxQ subfamily.</text>
</comment>
<dbReference type="InterPro" id="IPR050924">
    <property type="entry name" value="Peroxiredoxin_BCP/PrxQ"/>
</dbReference>
<evidence type="ECO:0000259" key="13">
    <source>
        <dbReference type="PROSITE" id="PS51352"/>
    </source>
</evidence>